<proteinExistence type="predicted"/>
<dbReference type="Proteomes" id="UP000269154">
    <property type="component" value="Unassembled WGS sequence"/>
</dbReference>
<sequence length="196" mass="22707">MVIKKSDYEALLAEYSNSQATIALLKQHRPYLEMLPSMRRPEDSLIVIPLPIISLRKHGNESGKTVNLPCDLGIFMCDPEWKVKTGAEIFIFIYRPQEDFSDLLSRWRQTQILLDKEYEWVMPQGYKHIYSQEAEEIYPLFVLFSETPERIKRGLIGASLPFVVQPTFDSIEMEVEESNIEIQTMLSQMDDGINDG</sequence>
<accession>A0A3N6R6F2</accession>
<keyword evidence="2" id="KW-1185">Reference proteome</keyword>
<dbReference type="OrthoDB" id="467906at2"/>
<dbReference type="EMBL" id="RCBY01000025">
    <property type="protein sequence ID" value="RQH49872.1"/>
    <property type="molecule type" value="Genomic_DNA"/>
</dbReference>
<organism evidence="1 2">
    <name type="scientific">Okeania hirsuta</name>
    <dbReference type="NCBI Taxonomy" id="1458930"/>
    <lineage>
        <taxon>Bacteria</taxon>
        <taxon>Bacillati</taxon>
        <taxon>Cyanobacteriota</taxon>
        <taxon>Cyanophyceae</taxon>
        <taxon>Oscillatoriophycideae</taxon>
        <taxon>Oscillatoriales</taxon>
        <taxon>Microcoleaceae</taxon>
        <taxon>Okeania</taxon>
    </lineage>
</organism>
<dbReference type="AlphaFoldDB" id="A0A3N6R6F2"/>
<reference evidence="1 2" key="1">
    <citation type="journal article" date="2018" name="ACS Chem. Biol.">
        <title>Ketoreductase domain dysfunction expands chemodiversity: malyngamide biosynthesis in the cyanobacterium Okeania hirsuta.</title>
        <authorList>
            <person name="Moss N.A."/>
            <person name="Leao T."/>
            <person name="Rankin M."/>
            <person name="McCullough T.M."/>
            <person name="Qu P."/>
            <person name="Korobeynikov A."/>
            <person name="Smith J.L."/>
            <person name="Gerwick L."/>
            <person name="Gerwick W.H."/>
        </authorList>
    </citation>
    <scope>NUCLEOTIDE SEQUENCE [LARGE SCALE GENOMIC DNA]</scope>
    <source>
        <strain evidence="1 2">PAB10Feb10-1</strain>
    </source>
</reference>
<protein>
    <submittedName>
        <fullName evidence="1">Uncharacterized protein</fullName>
    </submittedName>
</protein>
<gene>
    <name evidence="1" type="ORF">D5R40_06760</name>
</gene>
<evidence type="ECO:0000313" key="2">
    <source>
        <dbReference type="Proteomes" id="UP000269154"/>
    </source>
</evidence>
<dbReference type="RefSeq" id="WP_124142659.1">
    <property type="nucleotide sequence ID" value="NZ_CAWOKI010000001.1"/>
</dbReference>
<comment type="caution">
    <text evidence="1">The sequence shown here is derived from an EMBL/GenBank/DDBJ whole genome shotgun (WGS) entry which is preliminary data.</text>
</comment>
<name>A0A3N6R6F2_9CYAN</name>
<evidence type="ECO:0000313" key="1">
    <source>
        <dbReference type="EMBL" id="RQH49872.1"/>
    </source>
</evidence>